<reference evidence="7 8" key="1">
    <citation type="submission" date="2017-12" db="EMBL/GenBank/DDBJ databases">
        <title>Phylogenetic diversity of female urinary microbiome.</title>
        <authorList>
            <person name="Thomas-White K."/>
            <person name="Wolfe A.J."/>
        </authorList>
    </citation>
    <scope>NUCLEOTIDE SEQUENCE [LARGE SCALE GENOMIC DNA]</scope>
    <source>
        <strain evidence="7 8">UMB1341</strain>
    </source>
</reference>
<protein>
    <submittedName>
        <fullName evidence="7">O-antigen ligase domain-containing protein</fullName>
    </submittedName>
</protein>
<evidence type="ECO:0000256" key="4">
    <source>
        <dbReference type="ARBA" id="ARBA00023136"/>
    </source>
</evidence>
<gene>
    <name evidence="7" type="ORF">CYK18_04700</name>
</gene>
<feature type="transmembrane region" description="Helical" evidence="5">
    <location>
        <begin position="373"/>
        <end position="388"/>
    </location>
</feature>
<dbReference type="GO" id="GO:0016020">
    <property type="term" value="C:membrane"/>
    <property type="evidence" value="ECO:0007669"/>
    <property type="project" value="UniProtKB-SubCell"/>
</dbReference>
<proteinExistence type="predicted"/>
<feature type="transmembrane region" description="Helical" evidence="5">
    <location>
        <begin position="215"/>
        <end position="233"/>
    </location>
</feature>
<evidence type="ECO:0000256" key="3">
    <source>
        <dbReference type="ARBA" id="ARBA00022989"/>
    </source>
</evidence>
<feature type="transmembrane region" description="Helical" evidence="5">
    <location>
        <begin position="165"/>
        <end position="184"/>
    </location>
</feature>
<evidence type="ECO:0000259" key="6">
    <source>
        <dbReference type="Pfam" id="PF04932"/>
    </source>
</evidence>
<dbReference type="Proteomes" id="UP000234971">
    <property type="component" value="Unassembled WGS sequence"/>
</dbReference>
<accession>A0A2I1YZX5</accession>
<feature type="transmembrane region" description="Helical" evidence="5">
    <location>
        <begin position="65"/>
        <end position="87"/>
    </location>
</feature>
<sequence>MKFKFNPIAILYILLVYLELATDRQHLYPVTYMTKYYIGILIIVLFILLLVSLGKVIFVNKKLLYLAKILAMPTIVLFFYSVLLHLMNPVQFSGYFSRLSSMTIFGLLAIFQAMVVFQFFGQKVVDYTFTAISLSYLTSIIVAYSQGGLSQFILMLTDVSFNGSVLEMHEVAPITALFILYYLYQYFIKENSFSAVFRKILIALIILFLSLKRIVFLSVLIIIPVFLVIYWYYKKVSKLGKERKILSLLNAFSLVFITGIFLYVYSIKSGFIYTFIQEHNINSMARTDLWKGIESTYSFTPIFMGRGVGFASKWMDNNWMTLNINGLTGSMGIHNDILKSYIEIGFVGLSIYFYTLLYRNAKRIFVKIGHKESFIYFVLTMFQMLIWFTDNISIYHNFLWILNLLLFSLTNSDTELENLDFKNF</sequence>
<feature type="transmembrane region" description="Helical" evidence="5">
    <location>
        <begin position="127"/>
        <end position="145"/>
    </location>
</feature>
<dbReference type="Pfam" id="PF04932">
    <property type="entry name" value="Wzy_C"/>
    <property type="match status" value="1"/>
</dbReference>
<evidence type="ECO:0000313" key="8">
    <source>
        <dbReference type="Proteomes" id="UP000234971"/>
    </source>
</evidence>
<comment type="caution">
    <text evidence="7">The sequence shown here is derived from an EMBL/GenBank/DDBJ whole genome shotgun (WGS) entry which is preliminary data.</text>
</comment>
<evidence type="ECO:0000313" key="7">
    <source>
        <dbReference type="EMBL" id="PLA60415.1"/>
    </source>
</evidence>
<name>A0A2I1YZX5_STRMT</name>
<feature type="transmembrane region" description="Helical" evidence="5">
    <location>
        <begin position="191"/>
        <end position="209"/>
    </location>
</feature>
<keyword evidence="7" id="KW-0436">Ligase</keyword>
<organism evidence="7 8">
    <name type="scientific">Streptococcus mitis</name>
    <dbReference type="NCBI Taxonomy" id="28037"/>
    <lineage>
        <taxon>Bacteria</taxon>
        <taxon>Bacillati</taxon>
        <taxon>Bacillota</taxon>
        <taxon>Bacilli</taxon>
        <taxon>Lactobacillales</taxon>
        <taxon>Streptococcaceae</taxon>
        <taxon>Streptococcus</taxon>
        <taxon>Streptococcus mitis group</taxon>
    </lineage>
</organism>
<feature type="transmembrane region" description="Helical" evidence="5">
    <location>
        <begin position="99"/>
        <end position="120"/>
    </location>
</feature>
<dbReference type="GO" id="GO:0016874">
    <property type="term" value="F:ligase activity"/>
    <property type="evidence" value="ECO:0007669"/>
    <property type="project" value="UniProtKB-KW"/>
</dbReference>
<dbReference type="InterPro" id="IPR007016">
    <property type="entry name" value="O-antigen_ligase-rel_domated"/>
</dbReference>
<keyword evidence="4 5" id="KW-0472">Membrane</keyword>
<evidence type="ECO:0000256" key="5">
    <source>
        <dbReference type="SAM" id="Phobius"/>
    </source>
</evidence>
<keyword evidence="2 5" id="KW-0812">Transmembrane</keyword>
<dbReference type="RefSeq" id="WP_101785386.1">
    <property type="nucleotide sequence ID" value="NZ_PKIE01000002.1"/>
</dbReference>
<comment type="subcellular location">
    <subcellularLocation>
        <location evidence="1">Membrane</location>
        <topology evidence="1">Multi-pass membrane protein</topology>
    </subcellularLocation>
</comment>
<feature type="domain" description="O-antigen ligase-related" evidence="6">
    <location>
        <begin position="201"/>
        <end position="353"/>
    </location>
</feature>
<evidence type="ECO:0000256" key="2">
    <source>
        <dbReference type="ARBA" id="ARBA00022692"/>
    </source>
</evidence>
<feature type="transmembrane region" description="Helical" evidence="5">
    <location>
        <begin position="37"/>
        <end position="58"/>
    </location>
</feature>
<keyword evidence="3 5" id="KW-1133">Transmembrane helix</keyword>
<dbReference type="AlphaFoldDB" id="A0A2I1YZX5"/>
<dbReference type="EMBL" id="PKIE01000002">
    <property type="protein sequence ID" value="PLA60415.1"/>
    <property type="molecule type" value="Genomic_DNA"/>
</dbReference>
<evidence type="ECO:0000256" key="1">
    <source>
        <dbReference type="ARBA" id="ARBA00004141"/>
    </source>
</evidence>
<feature type="transmembrane region" description="Helical" evidence="5">
    <location>
        <begin position="341"/>
        <end position="361"/>
    </location>
</feature>
<feature type="transmembrane region" description="Helical" evidence="5">
    <location>
        <begin position="245"/>
        <end position="265"/>
    </location>
</feature>